<evidence type="ECO:0000256" key="1">
    <source>
        <dbReference type="SAM" id="Phobius"/>
    </source>
</evidence>
<name>A0A0E9WRH8_ANGAN</name>
<keyword evidence="1" id="KW-0472">Membrane</keyword>
<reference evidence="2" key="1">
    <citation type="submission" date="2014-11" db="EMBL/GenBank/DDBJ databases">
        <authorList>
            <person name="Amaro Gonzalez C."/>
        </authorList>
    </citation>
    <scope>NUCLEOTIDE SEQUENCE</scope>
</reference>
<dbReference type="EMBL" id="GBXM01016509">
    <property type="protein sequence ID" value="JAH92068.1"/>
    <property type="molecule type" value="Transcribed_RNA"/>
</dbReference>
<feature type="transmembrane region" description="Helical" evidence="1">
    <location>
        <begin position="37"/>
        <end position="57"/>
    </location>
</feature>
<reference evidence="2" key="2">
    <citation type="journal article" date="2015" name="Fish Shellfish Immunol.">
        <title>Early steps in the European eel (Anguilla anguilla)-Vibrio vulnificus interaction in the gills: Role of the RtxA13 toxin.</title>
        <authorList>
            <person name="Callol A."/>
            <person name="Pajuelo D."/>
            <person name="Ebbesson L."/>
            <person name="Teles M."/>
            <person name="MacKenzie S."/>
            <person name="Amaro C."/>
        </authorList>
    </citation>
    <scope>NUCLEOTIDE SEQUENCE</scope>
</reference>
<keyword evidence="1" id="KW-1133">Transmembrane helix</keyword>
<proteinExistence type="predicted"/>
<organism evidence="2">
    <name type="scientific">Anguilla anguilla</name>
    <name type="common">European freshwater eel</name>
    <name type="synonym">Muraena anguilla</name>
    <dbReference type="NCBI Taxonomy" id="7936"/>
    <lineage>
        <taxon>Eukaryota</taxon>
        <taxon>Metazoa</taxon>
        <taxon>Chordata</taxon>
        <taxon>Craniata</taxon>
        <taxon>Vertebrata</taxon>
        <taxon>Euteleostomi</taxon>
        <taxon>Actinopterygii</taxon>
        <taxon>Neopterygii</taxon>
        <taxon>Teleostei</taxon>
        <taxon>Anguilliformes</taxon>
        <taxon>Anguillidae</taxon>
        <taxon>Anguilla</taxon>
    </lineage>
</organism>
<sequence>MIITVFRGDCFLGGKSQSPPPECTVCANENTMCIEALAGIVILGCFFVCLCVLEGIVRSSDYCWHIR</sequence>
<keyword evidence="1" id="KW-0812">Transmembrane</keyword>
<dbReference type="AlphaFoldDB" id="A0A0E9WRH8"/>
<protein>
    <submittedName>
        <fullName evidence="2">Uncharacterized protein</fullName>
    </submittedName>
</protein>
<evidence type="ECO:0000313" key="2">
    <source>
        <dbReference type="EMBL" id="JAH92068.1"/>
    </source>
</evidence>
<accession>A0A0E9WRH8</accession>